<evidence type="ECO:0000313" key="2">
    <source>
        <dbReference type="EMBL" id="EPZ34754.1"/>
    </source>
</evidence>
<dbReference type="EMBL" id="KE560919">
    <property type="protein sequence ID" value="EPZ34754.1"/>
    <property type="molecule type" value="Genomic_DNA"/>
</dbReference>
<keyword evidence="4" id="KW-1185">Reference proteome</keyword>
<dbReference type="EMBL" id="ML005021">
    <property type="protein sequence ID" value="RKP20790.1"/>
    <property type="molecule type" value="Genomic_DNA"/>
</dbReference>
<evidence type="ECO:0000313" key="4">
    <source>
        <dbReference type="Proteomes" id="UP000030755"/>
    </source>
</evidence>
<evidence type="ECO:0000313" key="5">
    <source>
        <dbReference type="Proteomes" id="UP000281549"/>
    </source>
</evidence>
<keyword evidence="1" id="KW-0732">Signal</keyword>
<dbReference type="HOGENOM" id="CLU_2414517_0_0_1"/>
<organism evidence="2 4">
    <name type="scientific">Rozella allomycis (strain CSF55)</name>
    <dbReference type="NCBI Taxonomy" id="988480"/>
    <lineage>
        <taxon>Eukaryota</taxon>
        <taxon>Fungi</taxon>
        <taxon>Fungi incertae sedis</taxon>
        <taxon>Cryptomycota</taxon>
        <taxon>Cryptomycota incertae sedis</taxon>
        <taxon>Rozella</taxon>
    </lineage>
</organism>
<protein>
    <submittedName>
        <fullName evidence="2">Uncharacterized protein</fullName>
    </submittedName>
</protein>
<evidence type="ECO:0000256" key="1">
    <source>
        <dbReference type="SAM" id="SignalP"/>
    </source>
</evidence>
<proteinExistence type="predicted"/>
<evidence type="ECO:0000313" key="3">
    <source>
        <dbReference type="EMBL" id="RKP20790.1"/>
    </source>
</evidence>
<name>A0A075AX84_ROZAC</name>
<accession>A0A075AX84</accession>
<gene>
    <name evidence="2" type="ORF">O9G_004121</name>
    <name evidence="3" type="ORF">ROZALSC1DRAFT_27752</name>
</gene>
<feature type="chain" id="PRO_5040560483" evidence="1">
    <location>
        <begin position="21"/>
        <end position="92"/>
    </location>
</feature>
<reference evidence="3" key="3">
    <citation type="submission" date="2018-08" db="EMBL/GenBank/DDBJ databases">
        <title>Leveraging single-cell genomics to expand the Fungal Tree of Life.</title>
        <authorList>
            <consortium name="DOE Joint Genome Institute"/>
            <person name="Ahrendt S.R."/>
            <person name="Quandt C.A."/>
            <person name="Ciobanu D."/>
            <person name="Clum A."/>
            <person name="Salamov A."/>
            <person name="Andreopoulos B."/>
            <person name="Cheng J.-F."/>
            <person name="Woyke T."/>
            <person name="Pelin A."/>
            <person name="Henrissat B."/>
            <person name="Reynolds N."/>
            <person name="Benny G.L."/>
            <person name="Smith M.E."/>
            <person name="James T.Y."/>
            <person name="Grigoriev I.V."/>
        </authorList>
    </citation>
    <scope>NUCLEOTIDE SEQUENCE</scope>
    <source>
        <strain evidence="3">CSF55</strain>
    </source>
</reference>
<reference evidence="5" key="2">
    <citation type="journal article" date="2018" name="Nat. Microbiol.">
        <title>Leveraging single-cell genomics to expand the fungal tree of life.</title>
        <authorList>
            <person name="Ahrendt S.R."/>
            <person name="Quandt C.A."/>
            <person name="Ciobanu D."/>
            <person name="Clum A."/>
            <person name="Salamov A."/>
            <person name="Andreopoulos B."/>
            <person name="Cheng J.F."/>
            <person name="Woyke T."/>
            <person name="Pelin A."/>
            <person name="Henrissat B."/>
            <person name="Reynolds N.K."/>
            <person name="Benny G.L."/>
            <person name="Smith M.E."/>
            <person name="James T.Y."/>
            <person name="Grigoriev I.V."/>
        </authorList>
    </citation>
    <scope>NUCLEOTIDE SEQUENCE [LARGE SCALE GENOMIC DNA]</scope>
    <source>
        <strain evidence="5">CSF55</strain>
    </source>
</reference>
<reference evidence="2 4" key="1">
    <citation type="journal article" date="2013" name="Curr. Biol.">
        <title>Shared signatures of parasitism and phylogenomics unite Cryptomycota and microsporidia.</title>
        <authorList>
            <person name="James T.Y."/>
            <person name="Pelin A."/>
            <person name="Bonen L."/>
            <person name="Ahrendt S."/>
            <person name="Sain D."/>
            <person name="Corradi N."/>
            <person name="Stajich J.E."/>
        </authorList>
    </citation>
    <scope>NUCLEOTIDE SEQUENCE [LARGE SCALE GENOMIC DNA]</scope>
    <source>
        <strain evidence="2">CSF55</strain>
        <strain evidence="2">CSF55</strain>
    </source>
</reference>
<feature type="signal peptide" evidence="1">
    <location>
        <begin position="1"/>
        <end position="20"/>
    </location>
</feature>
<sequence length="92" mass="10202">MHLLYKTIICLIILQNIAYADPADTNNADLKTTSEVPGQAVEADIVQSFPGVHASEEDFRVAFPDGQTPEVLFDLDYISDDFLDAIDDDKNK</sequence>
<dbReference type="AlphaFoldDB" id="A0A075AX84"/>
<dbReference type="Proteomes" id="UP000281549">
    <property type="component" value="Unassembled WGS sequence"/>
</dbReference>
<dbReference type="Proteomes" id="UP000030755">
    <property type="component" value="Unassembled WGS sequence"/>
</dbReference>